<reference evidence="2" key="1">
    <citation type="submission" date="2022-10" db="EMBL/GenBank/DDBJ databases">
        <authorList>
            <person name="Kim H.S."/>
            <person name="Kim J.-S."/>
            <person name="Suh M.K."/>
            <person name="Eom M.K."/>
            <person name="Lee J.-S."/>
        </authorList>
    </citation>
    <scope>NUCLEOTIDE SEQUENCE</scope>
    <source>
        <strain evidence="2">LIP-5</strain>
    </source>
</reference>
<keyword evidence="3" id="KW-1185">Reference proteome</keyword>
<dbReference type="SUPFAM" id="SSF82771">
    <property type="entry name" value="GIY-YIG endonuclease"/>
    <property type="match status" value="1"/>
</dbReference>
<protein>
    <submittedName>
        <fullName evidence="2">GIY-YIG nuclease family protein</fullName>
    </submittedName>
</protein>
<dbReference type="InterPro" id="IPR035901">
    <property type="entry name" value="GIY-YIG_endonuc_sf"/>
</dbReference>
<dbReference type="Pfam" id="PF01541">
    <property type="entry name" value="GIY-YIG"/>
    <property type="match status" value="1"/>
</dbReference>
<dbReference type="CDD" id="cd10449">
    <property type="entry name" value="GIY-YIG_SLX1_like"/>
    <property type="match status" value="1"/>
</dbReference>
<name>A0AAE3ILL6_9BACT</name>
<dbReference type="RefSeq" id="WP_263037583.1">
    <property type="nucleotide sequence ID" value="NZ_JAOTPL010000006.1"/>
</dbReference>
<dbReference type="Proteomes" id="UP001209317">
    <property type="component" value="Unassembled WGS sequence"/>
</dbReference>
<sequence>MYFVYILYSEKCGRHYVGYAADVDARLSRHNAGYVTATRNCRPYVLRGFKAFTAEQEAIAEERRIKKMKSSKYILWLLAGNW</sequence>
<dbReference type="Gene3D" id="3.40.1440.10">
    <property type="entry name" value="GIY-YIG endonuclease"/>
    <property type="match status" value="1"/>
</dbReference>
<dbReference type="InterPro" id="IPR000305">
    <property type="entry name" value="GIY-YIG_endonuc"/>
</dbReference>
<dbReference type="EMBL" id="JAOTPL010000006">
    <property type="protein sequence ID" value="MCU7694098.1"/>
    <property type="molecule type" value="Genomic_DNA"/>
</dbReference>
<organism evidence="2 3">
    <name type="scientific">Haoranjiania flava</name>
    <dbReference type="NCBI Taxonomy" id="1856322"/>
    <lineage>
        <taxon>Bacteria</taxon>
        <taxon>Pseudomonadati</taxon>
        <taxon>Bacteroidota</taxon>
        <taxon>Chitinophagia</taxon>
        <taxon>Chitinophagales</taxon>
        <taxon>Chitinophagaceae</taxon>
        <taxon>Haoranjiania</taxon>
    </lineage>
</organism>
<feature type="domain" description="GIY-YIG" evidence="1">
    <location>
        <begin position="1"/>
        <end position="75"/>
    </location>
</feature>
<gene>
    <name evidence="2" type="ORF">OD355_06150</name>
</gene>
<accession>A0AAE3ILL6</accession>
<comment type="caution">
    <text evidence="2">The sequence shown here is derived from an EMBL/GenBank/DDBJ whole genome shotgun (WGS) entry which is preliminary data.</text>
</comment>
<evidence type="ECO:0000313" key="2">
    <source>
        <dbReference type="EMBL" id="MCU7694098.1"/>
    </source>
</evidence>
<evidence type="ECO:0000313" key="3">
    <source>
        <dbReference type="Proteomes" id="UP001209317"/>
    </source>
</evidence>
<proteinExistence type="predicted"/>
<dbReference type="AlphaFoldDB" id="A0AAE3ILL6"/>
<evidence type="ECO:0000259" key="1">
    <source>
        <dbReference type="PROSITE" id="PS50164"/>
    </source>
</evidence>
<dbReference type="PROSITE" id="PS50164">
    <property type="entry name" value="GIY_YIG"/>
    <property type="match status" value="1"/>
</dbReference>